<keyword evidence="5 10" id="KW-0328">Glycosyltransferase</keyword>
<dbReference type="NCBIfam" id="NF011080">
    <property type="entry name" value="PRK14508.1-3"/>
    <property type="match status" value="1"/>
</dbReference>
<dbReference type="InterPro" id="IPR003385">
    <property type="entry name" value="Glyco_hydro_77"/>
</dbReference>
<gene>
    <name evidence="11" type="primary">malQ</name>
    <name evidence="11" type="ORF">PP769_09945</name>
</gene>
<evidence type="ECO:0000256" key="4">
    <source>
        <dbReference type="ARBA" id="ARBA00020295"/>
    </source>
</evidence>
<dbReference type="PANTHER" id="PTHR32438">
    <property type="entry name" value="4-ALPHA-GLUCANOTRANSFERASE DPE1, CHLOROPLASTIC/AMYLOPLASTIC"/>
    <property type="match status" value="1"/>
</dbReference>
<dbReference type="NCBIfam" id="TIGR00217">
    <property type="entry name" value="malQ"/>
    <property type="match status" value="1"/>
</dbReference>
<dbReference type="GO" id="GO:0004134">
    <property type="term" value="F:4-alpha-glucanotransferase activity"/>
    <property type="evidence" value="ECO:0007669"/>
    <property type="project" value="UniProtKB-EC"/>
</dbReference>
<evidence type="ECO:0000256" key="1">
    <source>
        <dbReference type="ARBA" id="ARBA00000439"/>
    </source>
</evidence>
<name>A0AA96K0X6_9BACT</name>
<protein>
    <recommendedName>
        <fullName evidence="4 10">4-alpha-glucanotransferase</fullName>
        <ecNumber evidence="3 10">2.4.1.25</ecNumber>
    </recommendedName>
    <alternativeName>
        <fullName evidence="8 10">Amylomaltase</fullName>
    </alternativeName>
    <alternativeName>
        <fullName evidence="9 10">Disproportionating enzyme</fullName>
    </alternativeName>
</protein>
<dbReference type="GO" id="GO:0005975">
    <property type="term" value="P:carbohydrate metabolic process"/>
    <property type="evidence" value="ECO:0007669"/>
    <property type="project" value="InterPro"/>
</dbReference>
<dbReference type="KEGG" id="nall:PP769_09945"/>
<dbReference type="Gene3D" id="3.20.20.80">
    <property type="entry name" value="Glycosidases"/>
    <property type="match status" value="1"/>
</dbReference>
<evidence type="ECO:0000313" key="12">
    <source>
        <dbReference type="Proteomes" id="UP001302719"/>
    </source>
</evidence>
<sequence>MQPVIMVNLARGSGILLHPTSLPEGWGIGDLGPTAYQFVDFLKVAGQSWWQMLPLGQTGYGNSPYMCFSAFAGNPLLISPEKLVEDGFVSASDAGRPPSSPPDHVDYPLVIVHKQLIFEKSFEQFKANPPAEHRQAFLLFREKHASWLEDFSLFMSLKESYAGQAWTRWDKPLIVRDPQALQDCCRRLREKIDYHQFLQYLFFHQWSDLRQYAHARGVRIIGDLPIYIAHDSSDVWAHPDSFYLDDQYQPSVVAGVPPDYFSATGQRWGNPIYRWDVRAGSGYQWWIDRFRANLALVDMIRLDHFRGFEAYWEIPASEPHAIHGRWVKGPGGELFAAVKAALGDVPVIAEDLGVITPEVEALRDTCGFPGMRILQMAFGNDPKAHHYRPHHYTWNSIVYTATHDHNTTVGWFTAEPGKETTQSKEEIKEERVSVLRYLGTDGRDIHWDVIRLAMSSVAQLAMIPLQDVLGLGSECRMNRPGTLKGNWEWRTHPGQLTEKVGSRLRDLTGLFDRLP</sequence>
<evidence type="ECO:0000256" key="2">
    <source>
        <dbReference type="ARBA" id="ARBA00005684"/>
    </source>
</evidence>
<comment type="catalytic activity">
    <reaction evidence="1 10">
        <text>Transfers a segment of a (1-&gt;4)-alpha-D-glucan to a new position in an acceptor, which may be glucose or a (1-&gt;4)-alpha-D-glucan.</text>
        <dbReference type="EC" id="2.4.1.25"/>
    </reaction>
</comment>
<dbReference type="Pfam" id="PF02446">
    <property type="entry name" value="Glyco_hydro_77"/>
    <property type="match status" value="1"/>
</dbReference>
<evidence type="ECO:0000256" key="5">
    <source>
        <dbReference type="ARBA" id="ARBA00022676"/>
    </source>
</evidence>
<dbReference type="EC" id="2.4.1.25" evidence="3 10"/>
<comment type="similarity">
    <text evidence="2 10">Belongs to the disproportionating enzyme family.</text>
</comment>
<dbReference type="EMBL" id="CP116967">
    <property type="protein sequence ID" value="WNM60119.1"/>
    <property type="molecule type" value="Genomic_DNA"/>
</dbReference>
<accession>A0AA96K0X6</accession>
<evidence type="ECO:0000256" key="6">
    <source>
        <dbReference type="ARBA" id="ARBA00022679"/>
    </source>
</evidence>
<dbReference type="RefSeq" id="WP_312647048.1">
    <property type="nucleotide sequence ID" value="NZ_CP116967.1"/>
</dbReference>
<evidence type="ECO:0000313" key="11">
    <source>
        <dbReference type="EMBL" id="WNM60119.1"/>
    </source>
</evidence>
<evidence type="ECO:0000256" key="7">
    <source>
        <dbReference type="ARBA" id="ARBA00023277"/>
    </source>
</evidence>
<reference evidence="11 12" key="1">
    <citation type="submission" date="2023-01" db="EMBL/GenBank/DDBJ databases">
        <title>Cultivation and genomic characterization of new, ubiquitous marine nitrite-oxidizing bacteria from the Nitrospirales.</title>
        <authorList>
            <person name="Mueller A.J."/>
            <person name="Daebeler A."/>
            <person name="Herbold C.W."/>
            <person name="Kirkegaard R.H."/>
            <person name="Daims H."/>
        </authorList>
    </citation>
    <scope>NUCLEOTIDE SEQUENCE [LARGE SCALE GENOMIC DNA]</scope>
    <source>
        <strain evidence="11 12">VA</strain>
    </source>
</reference>
<evidence type="ECO:0000256" key="3">
    <source>
        <dbReference type="ARBA" id="ARBA00012560"/>
    </source>
</evidence>
<keyword evidence="6 10" id="KW-0808">Transferase</keyword>
<evidence type="ECO:0000256" key="9">
    <source>
        <dbReference type="ARBA" id="ARBA00031501"/>
    </source>
</evidence>
<keyword evidence="7 10" id="KW-0119">Carbohydrate metabolism</keyword>
<dbReference type="PANTHER" id="PTHR32438:SF5">
    <property type="entry name" value="4-ALPHA-GLUCANOTRANSFERASE DPE1, CHLOROPLASTIC_AMYLOPLASTIC"/>
    <property type="match status" value="1"/>
</dbReference>
<dbReference type="InterPro" id="IPR017853">
    <property type="entry name" value="GH"/>
</dbReference>
<organism evidence="11 12">
    <name type="scientific">Candidatus Nitrospira allomarina</name>
    <dbReference type="NCBI Taxonomy" id="3020900"/>
    <lineage>
        <taxon>Bacteria</taxon>
        <taxon>Pseudomonadati</taxon>
        <taxon>Nitrospirota</taxon>
        <taxon>Nitrospiria</taxon>
        <taxon>Nitrospirales</taxon>
        <taxon>Nitrospiraceae</taxon>
        <taxon>Nitrospira</taxon>
    </lineage>
</organism>
<evidence type="ECO:0000256" key="8">
    <source>
        <dbReference type="ARBA" id="ARBA00031423"/>
    </source>
</evidence>
<dbReference type="AlphaFoldDB" id="A0AA96K0X6"/>
<evidence type="ECO:0000256" key="10">
    <source>
        <dbReference type="RuleBase" id="RU361207"/>
    </source>
</evidence>
<proteinExistence type="inferred from homology"/>
<keyword evidence="12" id="KW-1185">Reference proteome</keyword>
<dbReference type="Proteomes" id="UP001302719">
    <property type="component" value="Chromosome"/>
</dbReference>
<dbReference type="SUPFAM" id="SSF51445">
    <property type="entry name" value="(Trans)glycosidases"/>
    <property type="match status" value="1"/>
</dbReference>